<feature type="region of interest" description="Disordered" evidence="1">
    <location>
        <begin position="246"/>
        <end position="353"/>
    </location>
</feature>
<protein>
    <submittedName>
        <fullName evidence="2">Uncharacterized protein</fullName>
    </submittedName>
</protein>
<dbReference type="Proteomes" id="UP000076154">
    <property type="component" value="Unassembled WGS sequence"/>
</dbReference>
<evidence type="ECO:0000313" key="3">
    <source>
        <dbReference type="Proteomes" id="UP000076154"/>
    </source>
</evidence>
<feature type="region of interest" description="Disordered" evidence="1">
    <location>
        <begin position="155"/>
        <end position="215"/>
    </location>
</feature>
<evidence type="ECO:0000313" key="2">
    <source>
        <dbReference type="EMBL" id="RDB20079.1"/>
    </source>
</evidence>
<feature type="compositionally biased region" description="Basic and acidic residues" evidence="1">
    <location>
        <begin position="328"/>
        <end position="337"/>
    </location>
</feature>
<keyword evidence="3" id="KW-1185">Reference proteome</keyword>
<organism evidence="2 3">
    <name type="scientific">Hypsizygus marmoreus</name>
    <name type="common">White beech mushroom</name>
    <name type="synonym">Agaricus marmoreus</name>
    <dbReference type="NCBI Taxonomy" id="39966"/>
    <lineage>
        <taxon>Eukaryota</taxon>
        <taxon>Fungi</taxon>
        <taxon>Dikarya</taxon>
        <taxon>Basidiomycota</taxon>
        <taxon>Agaricomycotina</taxon>
        <taxon>Agaricomycetes</taxon>
        <taxon>Agaricomycetidae</taxon>
        <taxon>Agaricales</taxon>
        <taxon>Tricholomatineae</taxon>
        <taxon>Lyophyllaceae</taxon>
        <taxon>Hypsizygus</taxon>
    </lineage>
</organism>
<feature type="compositionally biased region" description="Low complexity" evidence="1">
    <location>
        <begin position="156"/>
        <end position="175"/>
    </location>
</feature>
<sequence length="353" mass="38026">MPAPAVYFIAVIGTIAAGVAFKEFVYDPHIAPILEQWAEEFVAMRQANRRRKAAVAMPVPLRNDEDHLPSLRRSKQPRSKHSDSGDEGGDARQSIELENLVAKEVREWRTEVNRSQIRGLRHRSNAGLSRSTHALDESTDRISIVPMSPTHVIFDPSLPSTPSSTLPSTAASPSTRVSKLHDSISQPATRSQPPPVVIGRLPTPDPSTHASPLGAIHAPLSPASIPSLSQAYPLELDLEQGLELLSAPSSRPDSPFSALSHPLSAQDTAQSNSNYYSFSSPNANSPNFASPLARPPSRSISDLDFLSDLEEHGPLSPRSFASDVSTFDEPHTDDGARSEISGSSWASGGVHSH</sequence>
<comment type="caution">
    <text evidence="2">The sequence shown here is derived from an EMBL/GenBank/DDBJ whole genome shotgun (WGS) entry which is preliminary data.</text>
</comment>
<feature type="compositionally biased region" description="Basic residues" evidence="1">
    <location>
        <begin position="70"/>
        <end position="79"/>
    </location>
</feature>
<accession>A0A369JD83</accession>
<proteinExistence type="predicted"/>
<dbReference type="OrthoDB" id="3246206at2759"/>
<evidence type="ECO:0000256" key="1">
    <source>
        <dbReference type="SAM" id="MobiDB-lite"/>
    </source>
</evidence>
<reference evidence="2" key="1">
    <citation type="submission" date="2018-04" db="EMBL/GenBank/DDBJ databases">
        <title>Whole genome sequencing of Hypsizygus marmoreus.</title>
        <authorList>
            <person name="Choi I.-G."/>
            <person name="Min B."/>
            <person name="Kim J.-G."/>
            <person name="Kim S."/>
            <person name="Oh Y.-L."/>
            <person name="Kong W.-S."/>
            <person name="Park H."/>
            <person name="Jeong J."/>
            <person name="Song E.-S."/>
        </authorList>
    </citation>
    <scope>NUCLEOTIDE SEQUENCE [LARGE SCALE GENOMIC DNA]</scope>
    <source>
        <strain evidence="2">51987-8</strain>
    </source>
</reference>
<dbReference type="InParanoid" id="A0A369JD83"/>
<gene>
    <name evidence="2" type="ORF">Hypma_013087</name>
</gene>
<name>A0A369JD83_HYPMA</name>
<feature type="region of interest" description="Disordered" evidence="1">
    <location>
        <begin position="53"/>
        <end position="96"/>
    </location>
</feature>
<feature type="compositionally biased region" description="Basic and acidic residues" evidence="1">
    <location>
        <begin position="80"/>
        <end position="96"/>
    </location>
</feature>
<dbReference type="AlphaFoldDB" id="A0A369JD83"/>
<dbReference type="EMBL" id="LUEZ02000071">
    <property type="protein sequence ID" value="RDB20079.1"/>
    <property type="molecule type" value="Genomic_DNA"/>
</dbReference>
<feature type="compositionally biased region" description="Low complexity" evidence="1">
    <location>
        <begin position="271"/>
        <end position="290"/>
    </location>
</feature>